<dbReference type="Pfam" id="PF12771">
    <property type="entry name" value="SusD-like_2"/>
    <property type="match status" value="1"/>
</dbReference>
<dbReference type="PATRIC" id="fig|512763.3.peg.2745"/>
<reference evidence="1 2" key="1">
    <citation type="submission" date="2015-08" db="EMBL/GenBank/DDBJ databases">
        <title>Complete genome sequence of Rufibacter tibetensis strain 1351t, a radiation-resistant bacterium from tibet plateau.</title>
        <authorList>
            <person name="Dai J."/>
        </authorList>
    </citation>
    <scope>NUCLEOTIDE SEQUENCE [LARGE SCALE GENOMIC DNA]</scope>
    <source>
        <strain evidence="1 2">1351</strain>
    </source>
</reference>
<dbReference type="STRING" id="512763.DC20_12520"/>
<dbReference type="EMBL" id="CP012643">
    <property type="protein sequence ID" value="ALI99646.1"/>
    <property type="molecule type" value="Genomic_DNA"/>
</dbReference>
<dbReference type="InterPro" id="IPR041662">
    <property type="entry name" value="SusD-like_2"/>
</dbReference>
<name>A0A0P0C3I3_9BACT</name>
<dbReference type="KEGG" id="rti:DC20_12520"/>
<evidence type="ECO:0000313" key="1">
    <source>
        <dbReference type="EMBL" id="ALI99646.1"/>
    </source>
</evidence>
<organism evidence="1 2">
    <name type="scientific">Rufibacter tibetensis</name>
    <dbReference type="NCBI Taxonomy" id="512763"/>
    <lineage>
        <taxon>Bacteria</taxon>
        <taxon>Pseudomonadati</taxon>
        <taxon>Bacteroidota</taxon>
        <taxon>Cytophagia</taxon>
        <taxon>Cytophagales</taxon>
        <taxon>Hymenobacteraceae</taxon>
        <taxon>Rufibacter</taxon>
    </lineage>
</organism>
<keyword evidence="2" id="KW-1185">Reference proteome</keyword>
<accession>A0A0P0C3I3</accession>
<dbReference type="Gene3D" id="1.25.40.390">
    <property type="match status" value="1"/>
</dbReference>
<sequence length="475" mass="51982">MKRILYFCIPALLFTSSCVDSLDDYNINTKAATEVPGATLVTAAERSLTNIITSSSVNNNPFRFYAQYWAATTYPDESQYIIATRQVDRNFWDPLYRDVLRDLKEAKTIITANNLLDPKIKANQLASIEVLEVYAWSVLVNTFGDVPYSEALDITKVLPKYDDDAAIYADLVVRLDKAIGMFDATATGLGNADIIYSGNVPNWIAFANSLKLRMGMTLADVEPAKAKTMVEAAAPNVIKSNAQSADVTYLATTPNTNPVWLDLVQSGRADFVGANTIIDRMNTLNDPRRNDYFKPLANGTFKGGIYGASNDYSSNSAPGTMLESPTTPGMLLSYSEVEFLLAEAVERGFAVGGTAMSHYNAAITASILEWGGTEAEALAYIAQPSVNYLTASGNYKQKIGTQKWIALYNNPVEGWKEWRRLDAPNLVKPAQGISEIPLRLTYPTTEMNSNGENVKAASAAIGGNTVTSKIFWDKF</sequence>
<protein>
    <recommendedName>
        <fullName evidence="3">SusD/RagB family nutrient-binding outer membrane lipoprotein</fullName>
    </recommendedName>
</protein>
<evidence type="ECO:0000313" key="2">
    <source>
        <dbReference type="Proteomes" id="UP000061382"/>
    </source>
</evidence>
<dbReference type="PROSITE" id="PS51257">
    <property type="entry name" value="PROKAR_LIPOPROTEIN"/>
    <property type="match status" value="1"/>
</dbReference>
<dbReference type="RefSeq" id="WP_062544138.1">
    <property type="nucleotide sequence ID" value="NZ_CP012643.1"/>
</dbReference>
<dbReference type="SUPFAM" id="SSF48452">
    <property type="entry name" value="TPR-like"/>
    <property type="match status" value="1"/>
</dbReference>
<proteinExistence type="predicted"/>
<gene>
    <name evidence="1" type="ORF">DC20_12520</name>
</gene>
<dbReference type="AlphaFoldDB" id="A0A0P0C3I3"/>
<dbReference type="InterPro" id="IPR011990">
    <property type="entry name" value="TPR-like_helical_dom_sf"/>
</dbReference>
<dbReference type="Proteomes" id="UP000061382">
    <property type="component" value="Chromosome"/>
</dbReference>
<evidence type="ECO:0008006" key="3">
    <source>
        <dbReference type="Google" id="ProtNLM"/>
    </source>
</evidence>
<dbReference type="OrthoDB" id="622163at2"/>